<dbReference type="EMBL" id="UINC01166849">
    <property type="protein sequence ID" value="SVD69025.1"/>
    <property type="molecule type" value="Genomic_DNA"/>
</dbReference>
<dbReference type="AlphaFoldDB" id="A0A382XEK1"/>
<dbReference type="Gene3D" id="3.30.200.20">
    <property type="entry name" value="Phosphorylase Kinase, domain 1"/>
    <property type="match status" value="1"/>
</dbReference>
<organism evidence="1">
    <name type="scientific">marine metagenome</name>
    <dbReference type="NCBI Taxonomy" id="408172"/>
    <lineage>
        <taxon>unclassified sequences</taxon>
        <taxon>metagenomes</taxon>
        <taxon>ecological metagenomes</taxon>
    </lineage>
</organism>
<dbReference type="SUPFAM" id="SSF56112">
    <property type="entry name" value="Protein kinase-like (PK-like)"/>
    <property type="match status" value="1"/>
</dbReference>
<gene>
    <name evidence="1" type="ORF">METZ01_LOCUS421879</name>
</gene>
<protein>
    <recommendedName>
        <fullName evidence="2">Aminoglycoside phosphotransferase domain-containing protein</fullName>
    </recommendedName>
</protein>
<dbReference type="Gene3D" id="3.90.1200.10">
    <property type="match status" value="1"/>
</dbReference>
<feature type="non-terminal residue" evidence="1">
    <location>
        <position position="226"/>
    </location>
</feature>
<sequence length="226" mass="25631">MIGMEKQTYYTLLHIDQPQVVEAYLRERAWLELGESVQQLSPAGEGNMNLTLRVATDLRTFIVKQSRPWVEKYPSIPAPEDRVLMEAEFYQAVSHFGEIAERMPRLLGCDEQNFVALFEDLGGTADFTDLYNDGLASFAPLHRLCQWLAALHGAEFDLETRQRLENIEMRKLNHEHLYCYPLRHDNGFDLDAITPGLAAVAAELKGDAAYLSAIAELGERYLENGP</sequence>
<evidence type="ECO:0008006" key="2">
    <source>
        <dbReference type="Google" id="ProtNLM"/>
    </source>
</evidence>
<accession>A0A382XEK1</accession>
<name>A0A382XEK1_9ZZZZ</name>
<reference evidence="1" key="1">
    <citation type="submission" date="2018-05" db="EMBL/GenBank/DDBJ databases">
        <authorList>
            <person name="Lanie J.A."/>
            <person name="Ng W.-L."/>
            <person name="Kazmierczak K.M."/>
            <person name="Andrzejewski T.M."/>
            <person name="Davidsen T.M."/>
            <person name="Wayne K.J."/>
            <person name="Tettelin H."/>
            <person name="Glass J.I."/>
            <person name="Rusch D."/>
            <person name="Podicherti R."/>
            <person name="Tsui H.-C.T."/>
            <person name="Winkler M.E."/>
        </authorList>
    </citation>
    <scope>NUCLEOTIDE SEQUENCE</scope>
</reference>
<evidence type="ECO:0000313" key="1">
    <source>
        <dbReference type="EMBL" id="SVD69025.1"/>
    </source>
</evidence>
<proteinExistence type="predicted"/>
<dbReference type="InterPro" id="IPR011009">
    <property type="entry name" value="Kinase-like_dom_sf"/>
</dbReference>